<sequence>MGNIVERCCEKEPDQSPMKSSKTYSIAQVSKPEKDKSALNFSDQDFQNIFAQTDDKQFKHQTSLTADKQTIPGAAPSAIQRKKSTLHGEIVGARPKLNSITIGFSMHAHNFPITALNNTTAQKKNSMRKRSKLHSMKPPHFEILSEKLNASEEEAAQSHLEGLEMIVETDKKGDGKTPKQANLTEEDEDQEQEQDCQNIKFVKQESQDVNSIKQSQVMSLTTKQSTEVSELNKFQSQTQQQTEDNKQQ</sequence>
<feature type="compositionally biased region" description="Polar residues" evidence="1">
    <location>
        <begin position="207"/>
        <end position="234"/>
    </location>
</feature>
<feature type="compositionally biased region" description="Acidic residues" evidence="1">
    <location>
        <begin position="184"/>
        <end position="194"/>
    </location>
</feature>
<dbReference type="InParanoid" id="A0A078B0S6"/>
<dbReference type="Proteomes" id="UP000039865">
    <property type="component" value="Unassembled WGS sequence"/>
</dbReference>
<organism evidence="2 3">
    <name type="scientific">Stylonychia lemnae</name>
    <name type="common">Ciliate</name>
    <dbReference type="NCBI Taxonomy" id="5949"/>
    <lineage>
        <taxon>Eukaryota</taxon>
        <taxon>Sar</taxon>
        <taxon>Alveolata</taxon>
        <taxon>Ciliophora</taxon>
        <taxon>Intramacronucleata</taxon>
        <taxon>Spirotrichea</taxon>
        <taxon>Stichotrichia</taxon>
        <taxon>Sporadotrichida</taxon>
        <taxon>Oxytrichidae</taxon>
        <taxon>Stylonychinae</taxon>
        <taxon>Stylonychia</taxon>
    </lineage>
</organism>
<protein>
    <submittedName>
        <fullName evidence="2">Uncharacterized protein</fullName>
    </submittedName>
</protein>
<feature type="compositionally biased region" description="Polar residues" evidence="1">
    <location>
        <begin position="17"/>
        <end position="28"/>
    </location>
</feature>
<reference evidence="2 3" key="1">
    <citation type="submission" date="2014-06" db="EMBL/GenBank/DDBJ databases">
        <authorList>
            <person name="Swart Estienne"/>
        </authorList>
    </citation>
    <scope>NUCLEOTIDE SEQUENCE [LARGE SCALE GENOMIC DNA]</scope>
    <source>
        <strain evidence="2 3">130c</strain>
    </source>
</reference>
<keyword evidence="3" id="KW-1185">Reference proteome</keyword>
<name>A0A078B0S6_STYLE</name>
<feature type="region of interest" description="Disordered" evidence="1">
    <location>
        <begin position="207"/>
        <end position="248"/>
    </location>
</feature>
<dbReference type="AlphaFoldDB" id="A0A078B0S6"/>
<feature type="region of interest" description="Disordered" evidence="1">
    <location>
        <begin position="1"/>
        <end position="29"/>
    </location>
</feature>
<proteinExistence type="predicted"/>
<gene>
    <name evidence="2" type="primary">Contig12246.g13082</name>
    <name evidence="2" type="ORF">STYLEM_15816</name>
</gene>
<accession>A0A078B0S6</accession>
<evidence type="ECO:0000313" key="3">
    <source>
        <dbReference type="Proteomes" id="UP000039865"/>
    </source>
</evidence>
<feature type="compositionally biased region" description="Basic and acidic residues" evidence="1">
    <location>
        <begin position="168"/>
        <end position="177"/>
    </location>
</feature>
<evidence type="ECO:0000313" key="2">
    <source>
        <dbReference type="EMBL" id="CDW86718.1"/>
    </source>
</evidence>
<evidence type="ECO:0000256" key="1">
    <source>
        <dbReference type="SAM" id="MobiDB-lite"/>
    </source>
</evidence>
<dbReference type="EMBL" id="CCKQ01014913">
    <property type="protein sequence ID" value="CDW86718.1"/>
    <property type="molecule type" value="Genomic_DNA"/>
</dbReference>
<feature type="region of interest" description="Disordered" evidence="1">
    <location>
        <begin position="165"/>
        <end position="195"/>
    </location>
</feature>